<accession>A0AAV1R7T4</accession>
<dbReference type="AlphaFoldDB" id="A0AAV1R7T4"/>
<feature type="non-terminal residue" evidence="1">
    <location>
        <position position="1"/>
    </location>
</feature>
<protein>
    <submittedName>
        <fullName evidence="1">Uncharacterized protein</fullName>
    </submittedName>
</protein>
<evidence type="ECO:0000313" key="2">
    <source>
        <dbReference type="Proteomes" id="UP001314170"/>
    </source>
</evidence>
<dbReference type="EMBL" id="CAWUPB010000913">
    <property type="protein sequence ID" value="CAK7330231.1"/>
    <property type="molecule type" value="Genomic_DNA"/>
</dbReference>
<dbReference type="Proteomes" id="UP001314170">
    <property type="component" value="Unassembled WGS sequence"/>
</dbReference>
<proteinExistence type="predicted"/>
<evidence type="ECO:0000313" key="1">
    <source>
        <dbReference type="EMBL" id="CAK7330231.1"/>
    </source>
</evidence>
<comment type="caution">
    <text evidence="1">The sequence shown here is derived from an EMBL/GenBank/DDBJ whole genome shotgun (WGS) entry which is preliminary data.</text>
</comment>
<organism evidence="1 2">
    <name type="scientific">Dovyalis caffra</name>
    <dbReference type="NCBI Taxonomy" id="77055"/>
    <lineage>
        <taxon>Eukaryota</taxon>
        <taxon>Viridiplantae</taxon>
        <taxon>Streptophyta</taxon>
        <taxon>Embryophyta</taxon>
        <taxon>Tracheophyta</taxon>
        <taxon>Spermatophyta</taxon>
        <taxon>Magnoliopsida</taxon>
        <taxon>eudicotyledons</taxon>
        <taxon>Gunneridae</taxon>
        <taxon>Pentapetalae</taxon>
        <taxon>rosids</taxon>
        <taxon>fabids</taxon>
        <taxon>Malpighiales</taxon>
        <taxon>Salicaceae</taxon>
        <taxon>Flacourtieae</taxon>
        <taxon>Dovyalis</taxon>
    </lineage>
</organism>
<name>A0AAV1R7T4_9ROSI</name>
<sequence length="81" mass="8903">HEEAKEVDATKKKAKEAISGPFCGFMLGATALDANDEIFPMAFGIVKRGLGLVTSQELRGVMTKAQESRIVTRKPRHGQRF</sequence>
<keyword evidence="2" id="KW-1185">Reference proteome</keyword>
<reference evidence="1 2" key="1">
    <citation type="submission" date="2024-01" db="EMBL/GenBank/DDBJ databases">
        <authorList>
            <person name="Waweru B."/>
        </authorList>
    </citation>
    <scope>NUCLEOTIDE SEQUENCE [LARGE SCALE GENOMIC DNA]</scope>
</reference>
<gene>
    <name evidence="1" type="ORF">DCAF_LOCUS7851</name>
</gene>